<dbReference type="Proteomes" id="UP000005239">
    <property type="component" value="Unassembled WGS sequence"/>
</dbReference>
<accession>A0A8R1UER3</accession>
<organism evidence="2 3">
    <name type="scientific">Pristionchus pacificus</name>
    <name type="common">Parasitic nematode worm</name>
    <dbReference type="NCBI Taxonomy" id="54126"/>
    <lineage>
        <taxon>Eukaryota</taxon>
        <taxon>Metazoa</taxon>
        <taxon>Ecdysozoa</taxon>
        <taxon>Nematoda</taxon>
        <taxon>Chromadorea</taxon>
        <taxon>Rhabditida</taxon>
        <taxon>Rhabditina</taxon>
        <taxon>Diplogasteromorpha</taxon>
        <taxon>Diplogasteroidea</taxon>
        <taxon>Neodiplogasteridae</taxon>
        <taxon>Pristionchus</taxon>
    </lineage>
</organism>
<evidence type="ECO:0000313" key="3">
    <source>
        <dbReference type="Proteomes" id="UP000005239"/>
    </source>
</evidence>
<feature type="region of interest" description="Disordered" evidence="1">
    <location>
        <begin position="261"/>
        <end position="303"/>
    </location>
</feature>
<dbReference type="OrthoDB" id="5827542at2759"/>
<feature type="compositionally biased region" description="Gly residues" evidence="1">
    <location>
        <begin position="60"/>
        <end position="72"/>
    </location>
</feature>
<sequence length="331" mass="35678">MSSPQPLLSQSSSADFWQKSHHNSHSSSSFRNAPPSHGEKAATNGELADAYWSPSSNPFYGGGGGGKGNGGGPPLPAASSPSMKQRFPLQLPPQQANSSQNLPRARLREERYVAPPPTANGTASNGNSIGYKLANQRIGAPPMMMNVNEQRSPYTNGHAQQHQLQQRHLQQMQQQPGVWTVEAERLAREARRQQPVMQQTKVLQMQQPPPPAAIVKYGDKSGGGGSPPRGTNGRKPQRWGRIMQTLCCCIALNRENGEKLPPINASPTISDKPKIQKPTSNGTVAPSASPITQITQKGEGKTGLNGATAYQQAEITLSPGSYKKRFRVLMP</sequence>
<feature type="compositionally biased region" description="Polar residues" evidence="1">
    <location>
        <begin position="277"/>
        <end position="296"/>
    </location>
</feature>
<name>A0A2A6B8N4_PRIPA</name>
<dbReference type="EnsemblMetazoa" id="PPA24078.1">
    <property type="protein sequence ID" value="PPA24078.1"/>
    <property type="gene ID" value="WBGene00113632"/>
</dbReference>
<keyword evidence="3" id="KW-1185">Reference proteome</keyword>
<accession>A0A2A6B8N4</accession>
<feature type="compositionally biased region" description="Low complexity" evidence="1">
    <location>
        <begin position="1"/>
        <end position="13"/>
    </location>
</feature>
<reference evidence="3" key="1">
    <citation type="journal article" date="2008" name="Nat. Genet.">
        <title>The Pristionchus pacificus genome provides a unique perspective on nematode lifestyle and parasitism.</title>
        <authorList>
            <person name="Dieterich C."/>
            <person name="Clifton S.W."/>
            <person name="Schuster L.N."/>
            <person name="Chinwalla A."/>
            <person name="Delehaunty K."/>
            <person name="Dinkelacker I."/>
            <person name="Fulton L."/>
            <person name="Fulton R."/>
            <person name="Godfrey J."/>
            <person name="Minx P."/>
            <person name="Mitreva M."/>
            <person name="Roeseler W."/>
            <person name="Tian H."/>
            <person name="Witte H."/>
            <person name="Yang S.P."/>
            <person name="Wilson R.K."/>
            <person name="Sommer R.J."/>
        </authorList>
    </citation>
    <scope>NUCLEOTIDE SEQUENCE [LARGE SCALE GENOMIC DNA]</scope>
    <source>
        <strain evidence="3">PS312</strain>
    </source>
</reference>
<evidence type="ECO:0000256" key="1">
    <source>
        <dbReference type="SAM" id="MobiDB-lite"/>
    </source>
</evidence>
<feature type="region of interest" description="Disordered" evidence="1">
    <location>
        <begin position="192"/>
        <end position="238"/>
    </location>
</feature>
<proteinExistence type="predicted"/>
<reference evidence="2" key="2">
    <citation type="submission" date="2022-06" db="UniProtKB">
        <authorList>
            <consortium name="EnsemblMetazoa"/>
        </authorList>
    </citation>
    <scope>IDENTIFICATION</scope>
    <source>
        <strain evidence="2">PS312</strain>
    </source>
</reference>
<feature type="region of interest" description="Disordered" evidence="1">
    <location>
        <begin position="1"/>
        <end position="103"/>
    </location>
</feature>
<feature type="compositionally biased region" description="Polar residues" evidence="1">
    <location>
        <begin position="92"/>
        <end position="102"/>
    </location>
</feature>
<feature type="compositionally biased region" description="Polar residues" evidence="1">
    <location>
        <begin position="195"/>
        <end position="206"/>
    </location>
</feature>
<evidence type="ECO:0000313" key="2">
    <source>
        <dbReference type="EnsemblMetazoa" id="PPA24078.1"/>
    </source>
</evidence>
<protein>
    <submittedName>
        <fullName evidence="2">Uncharacterized protein</fullName>
    </submittedName>
</protein>
<gene>
    <name evidence="2" type="primary">WBGene00113632</name>
</gene>
<dbReference type="AlphaFoldDB" id="A0A2A6B8N4"/>